<protein>
    <submittedName>
        <fullName evidence="1">Uncharacterized protein</fullName>
    </submittedName>
</protein>
<dbReference type="Proteomes" id="UP000197032">
    <property type="component" value="Unassembled WGS sequence"/>
</dbReference>
<name>A0A1Z5HQL3_9FIRM</name>
<evidence type="ECO:0000313" key="1">
    <source>
        <dbReference type="EMBL" id="GAW91822.1"/>
    </source>
</evidence>
<sequence>MRTKNRRVIKLKSLARKEKGPRKRAFIVSFRLLLAKEDKVFIEKIFIH</sequence>
<organism evidence="1 2">
    <name type="scientific">Calderihabitans maritimus</name>
    <dbReference type="NCBI Taxonomy" id="1246530"/>
    <lineage>
        <taxon>Bacteria</taxon>
        <taxon>Bacillati</taxon>
        <taxon>Bacillota</taxon>
        <taxon>Clostridia</taxon>
        <taxon>Neomoorellales</taxon>
        <taxon>Calderihabitantaceae</taxon>
        <taxon>Calderihabitans</taxon>
    </lineage>
</organism>
<accession>A0A1Z5HQL3</accession>
<dbReference type="EMBL" id="BDGJ01000035">
    <property type="protein sequence ID" value="GAW91822.1"/>
    <property type="molecule type" value="Genomic_DNA"/>
</dbReference>
<reference evidence="2" key="1">
    <citation type="journal article" date="2017" name="Appl. Environ. Microbiol.">
        <title>Genomic analysis of Calderihabitans maritimus KKC1, a thermophilic hydrogenogenic carboxydotrophic bacterium isolated from marine sediment.</title>
        <authorList>
            <person name="Omae K."/>
            <person name="Yoneda Y."/>
            <person name="Fukuyama Y."/>
            <person name="Yoshida T."/>
            <person name="Sako Y."/>
        </authorList>
    </citation>
    <scope>NUCLEOTIDE SEQUENCE [LARGE SCALE GENOMIC DNA]</scope>
    <source>
        <strain evidence="2">KKC1</strain>
    </source>
</reference>
<proteinExistence type="predicted"/>
<dbReference type="AlphaFoldDB" id="A0A1Z5HQL3"/>
<gene>
    <name evidence="1" type="ORF">KKC1_09820</name>
</gene>
<comment type="caution">
    <text evidence="1">The sequence shown here is derived from an EMBL/GenBank/DDBJ whole genome shotgun (WGS) entry which is preliminary data.</text>
</comment>
<evidence type="ECO:0000313" key="2">
    <source>
        <dbReference type="Proteomes" id="UP000197032"/>
    </source>
</evidence>
<keyword evidence="2" id="KW-1185">Reference proteome</keyword>